<keyword evidence="5 7" id="KW-1133">Transmembrane helix</keyword>
<dbReference type="EMBL" id="AAZO01006670">
    <property type="status" value="NOT_ANNOTATED_CDS"/>
    <property type="molecule type" value="Genomic_DNA"/>
</dbReference>
<dbReference type="Pfam" id="PF14802">
    <property type="entry name" value="TMEM192"/>
    <property type="match status" value="1"/>
</dbReference>
<dbReference type="HOGENOM" id="CLU_2200083_0_0_1"/>
<protein>
    <recommendedName>
        <fullName evidence="3">Transmembrane protein 192</fullName>
    </recommendedName>
</protein>
<dbReference type="OrthoDB" id="6277625at2759"/>
<evidence type="ECO:0000313" key="8">
    <source>
        <dbReference type="EMBL" id="EEB19062.1"/>
    </source>
</evidence>
<dbReference type="PANTHER" id="PTHR31592:SF1">
    <property type="entry name" value="TRANSMEMBRANE PROTEIN 192"/>
    <property type="match status" value="1"/>
</dbReference>
<sequence>MNYMCFIITLENVFMVPTIIMYIYKVDKFNKSKACPDVQRDEWMATFVRDSYSSGEIGFRENGCHIEDFLEKQADMIRYLKEQNVRLVQKVLILNNMVKAQSENTMQC</sequence>
<dbReference type="RefSeq" id="XP_002431800.1">
    <property type="nucleotide sequence ID" value="XM_002431755.1"/>
</dbReference>
<organism>
    <name type="scientific">Pediculus humanus subsp. corporis</name>
    <name type="common">Body louse</name>
    <dbReference type="NCBI Taxonomy" id="121224"/>
    <lineage>
        <taxon>Eukaryota</taxon>
        <taxon>Metazoa</taxon>
        <taxon>Ecdysozoa</taxon>
        <taxon>Arthropoda</taxon>
        <taxon>Hexapoda</taxon>
        <taxon>Insecta</taxon>
        <taxon>Pterygota</taxon>
        <taxon>Neoptera</taxon>
        <taxon>Paraneoptera</taxon>
        <taxon>Psocodea</taxon>
        <taxon>Troctomorpha</taxon>
        <taxon>Phthiraptera</taxon>
        <taxon>Anoplura</taxon>
        <taxon>Pediculidae</taxon>
        <taxon>Pediculus</taxon>
    </lineage>
</organism>
<reference evidence="9" key="3">
    <citation type="submission" date="2020-05" db="UniProtKB">
        <authorList>
            <consortium name="EnsemblMetazoa"/>
        </authorList>
    </citation>
    <scope>IDENTIFICATION</scope>
    <source>
        <strain evidence="9">USDA</strain>
    </source>
</reference>
<reference evidence="8" key="1">
    <citation type="submission" date="2007-04" db="EMBL/GenBank/DDBJ databases">
        <title>Annotation of Pediculus humanus corporis strain USDA.</title>
        <authorList>
            <person name="Kirkness E."/>
            <person name="Hannick L."/>
            <person name="Hass B."/>
            <person name="Bruggner R."/>
            <person name="Lawson D."/>
            <person name="Bidwell S."/>
            <person name="Joardar V."/>
            <person name="Caler E."/>
            <person name="Walenz B."/>
            <person name="Inman J."/>
            <person name="Schobel S."/>
            <person name="Galinsky K."/>
            <person name="Amedeo P."/>
            <person name="Strausberg R."/>
        </authorList>
    </citation>
    <scope>NUCLEOTIDE SEQUENCE</scope>
    <source>
        <strain evidence="8">USDA</strain>
    </source>
</reference>
<dbReference type="OMA" id="FRENGCH"/>
<dbReference type="GeneID" id="8240410"/>
<evidence type="ECO:0000313" key="10">
    <source>
        <dbReference type="Proteomes" id="UP000009046"/>
    </source>
</evidence>
<dbReference type="EnsemblMetazoa" id="PHUM548730-RA">
    <property type="protein sequence ID" value="PHUM548730-PA"/>
    <property type="gene ID" value="PHUM548730"/>
</dbReference>
<evidence type="ECO:0000313" key="9">
    <source>
        <dbReference type="EnsemblMetazoa" id="PHUM548730-PA"/>
    </source>
</evidence>
<dbReference type="GO" id="GO:0005770">
    <property type="term" value="C:late endosome"/>
    <property type="evidence" value="ECO:0007669"/>
    <property type="project" value="TreeGrafter"/>
</dbReference>
<dbReference type="EMBL" id="DS235857">
    <property type="protein sequence ID" value="EEB19062.1"/>
    <property type="molecule type" value="Genomic_DNA"/>
</dbReference>
<dbReference type="KEGG" id="phu:Phum_PHUM548730"/>
<dbReference type="InterPro" id="IPR029399">
    <property type="entry name" value="TMEM192"/>
</dbReference>
<feature type="transmembrane region" description="Helical" evidence="7">
    <location>
        <begin position="6"/>
        <end position="24"/>
    </location>
</feature>
<dbReference type="Proteomes" id="UP000009046">
    <property type="component" value="Unassembled WGS sequence"/>
</dbReference>
<comment type="similarity">
    <text evidence="2">Belongs to the TMEM192 family.</text>
</comment>
<evidence type="ECO:0000256" key="4">
    <source>
        <dbReference type="ARBA" id="ARBA00022692"/>
    </source>
</evidence>
<dbReference type="CTD" id="8240410"/>
<keyword evidence="10" id="KW-1185">Reference proteome</keyword>
<dbReference type="eggNOG" id="ENOG502RYVA">
    <property type="taxonomic scope" value="Eukaryota"/>
</dbReference>
<gene>
    <name evidence="9" type="primary">8240410</name>
    <name evidence="8" type="ORF">Phum_PHUM548730</name>
</gene>
<keyword evidence="6 7" id="KW-0472">Membrane</keyword>
<dbReference type="GO" id="GO:0005765">
    <property type="term" value="C:lysosomal membrane"/>
    <property type="evidence" value="ECO:0007669"/>
    <property type="project" value="TreeGrafter"/>
</dbReference>
<evidence type="ECO:0000256" key="6">
    <source>
        <dbReference type="ARBA" id="ARBA00023136"/>
    </source>
</evidence>
<name>E0W0A6_PEDHC</name>
<dbReference type="AlphaFoldDB" id="E0W0A6"/>
<dbReference type="PANTHER" id="PTHR31592">
    <property type="entry name" value="TRANSMEMBRANE PROTEIN 192"/>
    <property type="match status" value="1"/>
</dbReference>
<keyword evidence="4 7" id="KW-0812">Transmembrane</keyword>
<dbReference type="STRING" id="121224.E0W0A6"/>
<dbReference type="InParanoid" id="E0W0A6"/>
<proteinExistence type="inferred from homology"/>
<comment type="subcellular location">
    <subcellularLocation>
        <location evidence="1">Membrane</location>
        <topology evidence="1">Multi-pass membrane protein</topology>
    </subcellularLocation>
</comment>
<accession>E0W0A6</accession>
<evidence type="ECO:0000256" key="2">
    <source>
        <dbReference type="ARBA" id="ARBA00006314"/>
    </source>
</evidence>
<evidence type="ECO:0000256" key="1">
    <source>
        <dbReference type="ARBA" id="ARBA00004141"/>
    </source>
</evidence>
<reference evidence="8" key="2">
    <citation type="submission" date="2007-04" db="EMBL/GenBank/DDBJ databases">
        <title>The genome of the human body louse.</title>
        <authorList>
            <consortium name="The Human Body Louse Genome Consortium"/>
            <person name="Kirkness E."/>
            <person name="Walenz B."/>
            <person name="Hass B."/>
            <person name="Bruggner R."/>
            <person name="Strausberg R."/>
        </authorList>
    </citation>
    <scope>NUCLEOTIDE SEQUENCE</scope>
    <source>
        <strain evidence="8">USDA</strain>
    </source>
</reference>
<evidence type="ECO:0000256" key="5">
    <source>
        <dbReference type="ARBA" id="ARBA00022989"/>
    </source>
</evidence>
<evidence type="ECO:0000256" key="3">
    <source>
        <dbReference type="ARBA" id="ARBA00014635"/>
    </source>
</evidence>
<dbReference type="VEuPathDB" id="VectorBase:PHUM548730"/>
<evidence type="ECO:0000256" key="7">
    <source>
        <dbReference type="SAM" id="Phobius"/>
    </source>
</evidence>